<keyword evidence="4" id="KW-0328">Glycosyltransferase</keyword>
<keyword evidence="5" id="KW-1185">Reference proteome</keyword>
<sequence>MDKTYLERVKGIVTINEPHLNAEEKIWDILDTSKALTFDGHFKLLSGNHSDTFFRFDAITLFPYLVSMISKEMLQWLYSANLPLKIDVVLGPASHGMFFAYDMARELNRQATKENRDMNTRAVYTAVDEENGYPLGFCLDGFEINPRENVLVVNDMTTTGNGIETLINLAERNRAKVLGVCLFANRGNNEKKIDRIKSKYLFHSIIDLKMPYWPAKDCHRNCKTDKRLVKAEEINHLPIYSEENAYDLYVKKLLSVA</sequence>
<dbReference type="GO" id="GO:0016757">
    <property type="term" value="F:glycosyltransferase activity"/>
    <property type="evidence" value="ECO:0007669"/>
    <property type="project" value="UniProtKB-KW"/>
</dbReference>
<dbReference type="SUPFAM" id="SSF53271">
    <property type="entry name" value="PRTase-like"/>
    <property type="match status" value="1"/>
</dbReference>
<dbReference type="InterPro" id="IPR029057">
    <property type="entry name" value="PRTase-like"/>
</dbReference>
<dbReference type="Proteomes" id="UP000033423">
    <property type="component" value="Unassembled WGS sequence"/>
</dbReference>
<dbReference type="CDD" id="cd06223">
    <property type="entry name" value="PRTases_typeI"/>
    <property type="match status" value="1"/>
</dbReference>
<dbReference type="PANTHER" id="PTHR43864:SF1">
    <property type="entry name" value="XANTHINE PHOSPHORIBOSYLTRANSFERASE"/>
    <property type="match status" value="1"/>
</dbReference>
<dbReference type="AlphaFoldDB" id="A0A0F3GYW5"/>
<evidence type="ECO:0000256" key="1">
    <source>
        <dbReference type="ARBA" id="ARBA00022679"/>
    </source>
</evidence>
<dbReference type="Gene3D" id="3.40.50.2020">
    <property type="match status" value="1"/>
</dbReference>
<keyword evidence="2" id="KW-0660">Purine salvage</keyword>
<comment type="caution">
    <text evidence="4">The sequence shown here is derived from an EMBL/GenBank/DDBJ whole genome shotgun (WGS) entry which is preliminary data.</text>
</comment>
<evidence type="ECO:0000256" key="2">
    <source>
        <dbReference type="ARBA" id="ARBA00022726"/>
    </source>
</evidence>
<organism evidence="4 5">
    <name type="scientific">Candidatus Magnetobacterium bavaricum</name>
    <dbReference type="NCBI Taxonomy" id="29290"/>
    <lineage>
        <taxon>Bacteria</taxon>
        <taxon>Pseudomonadati</taxon>
        <taxon>Nitrospirota</taxon>
        <taxon>Thermodesulfovibrionia</taxon>
        <taxon>Thermodesulfovibrionales</taxon>
        <taxon>Candidatus Magnetobacteriaceae</taxon>
        <taxon>Candidatus Magnetobacterium</taxon>
    </lineage>
</organism>
<gene>
    <name evidence="4" type="ORF">MBAV_000727</name>
</gene>
<dbReference type="GO" id="GO:0006166">
    <property type="term" value="P:purine ribonucleoside salvage"/>
    <property type="evidence" value="ECO:0007669"/>
    <property type="project" value="UniProtKB-KW"/>
</dbReference>
<dbReference type="Pfam" id="PF00156">
    <property type="entry name" value="Pribosyltran"/>
    <property type="match status" value="1"/>
</dbReference>
<dbReference type="InterPro" id="IPR050118">
    <property type="entry name" value="Pur/Pyrimidine_PRTase"/>
</dbReference>
<evidence type="ECO:0000259" key="3">
    <source>
        <dbReference type="Pfam" id="PF00156"/>
    </source>
</evidence>
<feature type="domain" description="Phosphoribosyltransferase" evidence="3">
    <location>
        <begin position="69"/>
        <end position="201"/>
    </location>
</feature>
<dbReference type="PANTHER" id="PTHR43864">
    <property type="entry name" value="HYPOXANTHINE/GUANINE PHOSPHORIBOSYLTRANSFERASE"/>
    <property type="match status" value="1"/>
</dbReference>
<evidence type="ECO:0000313" key="4">
    <source>
        <dbReference type="EMBL" id="KJU87075.1"/>
    </source>
</evidence>
<accession>A0A0F3GYW5</accession>
<name>A0A0F3GYW5_9BACT</name>
<proteinExistence type="predicted"/>
<reference evidence="4 5" key="1">
    <citation type="submission" date="2015-02" db="EMBL/GenBank/DDBJ databases">
        <title>Single-cell genomics of uncultivated deep-branching MTB reveals a conserved set of magnetosome genes.</title>
        <authorList>
            <person name="Kolinko S."/>
            <person name="Richter M."/>
            <person name="Glockner F.O."/>
            <person name="Brachmann A."/>
            <person name="Schuler D."/>
        </authorList>
    </citation>
    <scope>NUCLEOTIDE SEQUENCE [LARGE SCALE GENOMIC DNA]</scope>
    <source>
        <strain evidence="4">TM-1</strain>
    </source>
</reference>
<protein>
    <submittedName>
        <fullName evidence="4">Orotate phosphoribosyltransferase</fullName>
    </submittedName>
</protein>
<dbReference type="EMBL" id="LACI01000330">
    <property type="protein sequence ID" value="KJU87075.1"/>
    <property type="molecule type" value="Genomic_DNA"/>
</dbReference>
<keyword evidence="1 4" id="KW-0808">Transferase</keyword>
<evidence type="ECO:0000313" key="5">
    <source>
        <dbReference type="Proteomes" id="UP000033423"/>
    </source>
</evidence>
<dbReference type="InterPro" id="IPR000836">
    <property type="entry name" value="PRTase_dom"/>
</dbReference>